<dbReference type="VEuPathDB" id="FungiDB:MELLADRAFT_103327"/>
<gene>
    <name evidence="2" type="ORF">MELLADRAFT_103327</name>
</gene>
<dbReference type="AlphaFoldDB" id="F4RA19"/>
<accession>F4RA19</accession>
<organism evidence="3">
    <name type="scientific">Melampsora larici-populina (strain 98AG31 / pathotype 3-4-7)</name>
    <name type="common">Poplar leaf rust fungus</name>
    <dbReference type="NCBI Taxonomy" id="747676"/>
    <lineage>
        <taxon>Eukaryota</taxon>
        <taxon>Fungi</taxon>
        <taxon>Dikarya</taxon>
        <taxon>Basidiomycota</taxon>
        <taxon>Pucciniomycotina</taxon>
        <taxon>Pucciniomycetes</taxon>
        <taxon>Pucciniales</taxon>
        <taxon>Melampsoraceae</taxon>
        <taxon>Melampsora</taxon>
    </lineage>
</organism>
<evidence type="ECO:0000313" key="3">
    <source>
        <dbReference type="Proteomes" id="UP000001072"/>
    </source>
</evidence>
<keyword evidence="3" id="KW-1185">Reference proteome</keyword>
<evidence type="ECO:0000313" key="2">
    <source>
        <dbReference type="EMBL" id="EGG10630.1"/>
    </source>
</evidence>
<proteinExistence type="predicted"/>
<protein>
    <submittedName>
        <fullName evidence="2">Uncharacterized protein</fullName>
    </submittedName>
</protein>
<dbReference type="Proteomes" id="UP000001072">
    <property type="component" value="Unassembled WGS sequence"/>
</dbReference>
<feature type="region of interest" description="Disordered" evidence="1">
    <location>
        <begin position="1"/>
        <end position="36"/>
    </location>
</feature>
<dbReference type="GeneID" id="18921941"/>
<feature type="compositionally biased region" description="Low complexity" evidence="1">
    <location>
        <begin position="1"/>
        <end position="14"/>
    </location>
</feature>
<dbReference type="InParanoid" id="F4RA19"/>
<dbReference type="HOGENOM" id="CLU_771788_0_0_1"/>
<sequence length="340" mass="38151">MPAPTSSSTPTESTVNVANETARSTPESGKDDIEPSVKSVTPAHHLAVTPPAGAVGSVPEVIHELAEGVITLLSTKPDAAQKSVKIGDGNSTYIERFYCVENLIYLNIGYNLTRPIAQLCPDLPAMQFGFMYGVISDRHANMNMRLTFDPETVRDSGYTETFVSYKIGQPISMISTRDMYDWSTHEIYVDWELLPKKLTAKQHQRWTSLAARSHCLARSKANLYVTRMLSYYQESLCILWTNHCKPSSKAATNLESFYNQAKRLQVKNLYLLQSLVAQPPGQTGWYMCESQHESQPKRYVCTNKLSNDGFIVMFLICGQATAKVMRIVWMINVIQQNTSD</sequence>
<dbReference type="EMBL" id="GL883094">
    <property type="protein sequence ID" value="EGG10630.1"/>
    <property type="molecule type" value="Genomic_DNA"/>
</dbReference>
<dbReference type="OrthoDB" id="10453094at2759"/>
<evidence type="ECO:0000256" key="1">
    <source>
        <dbReference type="SAM" id="MobiDB-lite"/>
    </source>
</evidence>
<feature type="compositionally biased region" description="Polar residues" evidence="1">
    <location>
        <begin position="15"/>
        <end position="27"/>
    </location>
</feature>
<reference evidence="3" key="1">
    <citation type="journal article" date="2011" name="Proc. Natl. Acad. Sci. U.S.A.">
        <title>Obligate biotrophy features unraveled by the genomic analysis of rust fungi.</title>
        <authorList>
            <person name="Duplessis S."/>
            <person name="Cuomo C.A."/>
            <person name="Lin Y.-C."/>
            <person name="Aerts A."/>
            <person name="Tisserant E."/>
            <person name="Veneault-Fourrey C."/>
            <person name="Joly D.L."/>
            <person name="Hacquard S."/>
            <person name="Amselem J."/>
            <person name="Cantarel B.L."/>
            <person name="Chiu R."/>
            <person name="Coutinho P.M."/>
            <person name="Feau N."/>
            <person name="Field M."/>
            <person name="Frey P."/>
            <person name="Gelhaye E."/>
            <person name="Goldberg J."/>
            <person name="Grabherr M.G."/>
            <person name="Kodira C.D."/>
            <person name="Kohler A."/>
            <person name="Kuees U."/>
            <person name="Lindquist E.A."/>
            <person name="Lucas S.M."/>
            <person name="Mago R."/>
            <person name="Mauceli E."/>
            <person name="Morin E."/>
            <person name="Murat C."/>
            <person name="Pangilinan J.L."/>
            <person name="Park R."/>
            <person name="Pearson M."/>
            <person name="Quesneville H."/>
            <person name="Rouhier N."/>
            <person name="Sakthikumar S."/>
            <person name="Salamov A.A."/>
            <person name="Schmutz J."/>
            <person name="Selles B."/>
            <person name="Shapiro H."/>
            <person name="Tanguay P."/>
            <person name="Tuskan G.A."/>
            <person name="Henrissat B."/>
            <person name="Van de Peer Y."/>
            <person name="Rouze P."/>
            <person name="Ellis J.G."/>
            <person name="Dodds P.N."/>
            <person name="Schein J.E."/>
            <person name="Zhong S."/>
            <person name="Hamelin R.C."/>
            <person name="Grigoriev I.V."/>
            <person name="Szabo L.J."/>
            <person name="Martin F."/>
        </authorList>
    </citation>
    <scope>NUCLEOTIDE SEQUENCE [LARGE SCALE GENOMIC DNA]</scope>
    <source>
        <strain evidence="3">98AG31 / pathotype 3-4-7</strain>
    </source>
</reference>
<dbReference type="KEGG" id="mlr:MELLADRAFT_103327"/>
<name>F4RA19_MELLP</name>
<dbReference type="RefSeq" id="XP_007406099.1">
    <property type="nucleotide sequence ID" value="XM_007406037.1"/>
</dbReference>